<name>A0ABQ9XDE5_9EUKA</name>
<proteinExistence type="predicted"/>
<dbReference type="SUPFAM" id="SSF48371">
    <property type="entry name" value="ARM repeat"/>
    <property type="match status" value="1"/>
</dbReference>
<evidence type="ECO:0000313" key="2">
    <source>
        <dbReference type="Proteomes" id="UP001281761"/>
    </source>
</evidence>
<gene>
    <name evidence="1" type="ORF">BLNAU_15385</name>
</gene>
<reference evidence="1 2" key="1">
    <citation type="journal article" date="2022" name="bioRxiv">
        <title>Genomics of Preaxostyla Flagellates Illuminates Evolutionary Transitions and the Path Towards Mitochondrial Loss.</title>
        <authorList>
            <person name="Novak L.V.F."/>
            <person name="Treitli S.C."/>
            <person name="Pyrih J."/>
            <person name="Halakuc P."/>
            <person name="Pipaliya S.V."/>
            <person name="Vacek V."/>
            <person name="Brzon O."/>
            <person name="Soukal P."/>
            <person name="Eme L."/>
            <person name="Dacks J.B."/>
            <person name="Karnkowska A."/>
            <person name="Elias M."/>
            <person name="Hampl V."/>
        </authorList>
    </citation>
    <scope>NUCLEOTIDE SEQUENCE [LARGE SCALE GENOMIC DNA]</scope>
    <source>
        <strain evidence="1">NAU3</strain>
        <tissue evidence="1">Gut</tissue>
    </source>
</reference>
<sequence>MMNSSETGLLEEQSDENLSDQWNSELLSFKLKSRIYFSLVDLVKAEYPFDDALQDKAVRFLWNLIPDQYVEDVAATIIEDFLPSSSGSVSGFVESILTLLLSAHSKVVSATLSLLSFTIRYSSAGSQLPLVVSDLVANTLTTVQPHTQSILGNETVIDHLLGIIRSSVDLADASSLAELAVTSAIDKFNHREMIFQKVYLPSSQFVTFLISNRYILNRDLFHSLVDLLNTLLQISPFHLPTLEFVLASPIVMTLSSCLPSVENDECLWRTLLNIINSQFQWKNEGREVVQSGKRMIQALISEGFESFIEQTLMRKRDNYLRSNVVISCHSVSQLLGSNAMRT</sequence>
<accession>A0ABQ9XDE5</accession>
<keyword evidence="2" id="KW-1185">Reference proteome</keyword>
<protein>
    <submittedName>
        <fullName evidence="1">Uncharacterized protein</fullName>
    </submittedName>
</protein>
<organism evidence="1 2">
    <name type="scientific">Blattamonas nauphoetae</name>
    <dbReference type="NCBI Taxonomy" id="2049346"/>
    <lineage>
        <taxon>Eukaryota</taxon>
        <taxon>Metamonada</taxon>
        <taxon>Preaxostyla</taxon>
        <taxon>Oxymonadida</taxon>
        <taxon>Blattamonas</taxon>
    </lineage>
</organism>
<dbReference type="InterPro" id="IPR016024">
    <property type="entry name" value="ARM-type_fold"/>
</dbReference>
<dbReference type="Proteomes" id="UP001281761">
    <property type="component" value="Unassembled WGS sequence"/>
</dbReference>
<evidence type="ECO:0000313" key="1">
    <source>
        <dbReference type="EMBL" id="KAK2949714.1"/>
    </source>
</evidence>
<comment type="caution">
    <text evidence="1">The sequence shown here is derived from an EMBL/GenBank/DDBJ whole genome shotgun (WGS) entry which is preliminary data.</text>
</comment>
<dbReference type="EMBL" id="JARBJD010000151">
    <property type="protein sequence ID" value="KAK2949714.1"/>
    <property type="molecule type" value="Genomic_DNA"/>
</dbReference>